<reference evidence="1" key="1">
    <citation type="journal article" date="2019" name="Sci. Rep.">
        <title>Draft genome of Tanacetum cinerariifolium, the natural source of mosquito coil.</title>
        <authorList>
            <person name="Yamashiro T."/>
            <person name="Shiraishi A."/>
            <person name="Satake H."/>
            <person name="Nakayama K."/>
        </authorList>
    </citation>
    <scope>NUCLEOTIDE SEQUENCE</scope>
</reference>
<feature type="non-terminal residue" evidence="1">
    <location>
        <position position="1"/>
    </location>
</feature>
<comment type="caution">
    <text evidence="1">The sequence shown here is derived from an EMBL/GenBank/DDBJ whole genome shotgun (WGS) entry which is preliminary data.</text>
</comment>
<accession>A0A699XGQ6</accession>
<proteinExistence type="predicted"/>
<name>A0A699XGQ6_TANCI</name>
<protein>
    <submittedName>
        <fullName evidence="1">Uncharacterized protein</fullName>
    </submittedName>
</protein>
<organism evidence="1">
    <name type="scientific">Tanacetum cinerariifolium</name>
    <name type="common">Dalmatian daisy</name>
    <name type="synonym">Chrysanthemum cinerariifolium</name>
    <dbReference type="NCBI Taxonomy" id="118510"/>
    <lineage>
        <taxon>Eukaryota</taxon>
        <taxon>Viridiplantae</taxon>
        <taxon>Streptophyta</taxon>
        <taxon>Embryophyta</taxon>
        <taxon>Tracheophyta</taxon>
        <taxon>Spermatophyta</taxon>
        <taxon>Magnoliopsida</taxon>
        <taxon>eudicotyledons</taxon>
        <taxon>Gunneridae</taxon>
        <taxon>Pentapetalae</taxon>
        <taxon>asterids</taxon>
        <taxon>campanulids</taxon>
        <taxon>Asterales</taxon>
        <taxon>Asteraceae</taxon>
        <taxon>Asteroideae</taxon>
        <taxon>Anthemideae</taxon>
        <taxon>Anthemidinae</taxon>
        <taxon>Tanacetum</taxon>
    </lineage>
</organism>
<evidence type="ECO:0000313" key="1">
    <source>
        <dbReference type="EMBL" id="GFD59262.1"/>
    </source>
</evidence>
<sequence>QDAQRIAGVTAGQGGDFVGVDHADQFRAAHFGRQQVADLDAEGVGQAPGDGDGGIGFFAFDLRQHRLGDAGDARQVFQRQAA</sequence>
<dbReference type="AlphaFoldDB" id="A0A699XGQ6"/>
<dbReference type="EMBL" id="BKCJ011862854">
    <property type="protein sequence ID" value="GFD59262.1"/>
    <property type="molecule type" value="Genomic_DNA"/>
</dbReference>
<feature type="non-terminal residue" evidence="1">
    <location>
        <position position="82"/>
    </location>
</feature>
<gene>
    <name evidence="1" type="ORF">Tci_931231</name>
</gene>